<sequence length="613" mass="64435">MPPKQKQEGDRKGKSRLLSSETSVVSIVLEQPIQDSTIASGFSIEESSTPERIAQGSSTTLTPSSSPTSKIPTVVSTLTSRASTTPVNITATSAASSSSSPSTHKPHVRSKKVLKPIASSTPPTTTTTVTTTNNDPPSTPPEQPASPHILLNPPPTLSQVRSRRRKNTRDKSSTATTSNRASSSSSAFANGSERVEVKQGRICPSLRNHPALRRILGEEMPHLVPPPPLLPASGVGGWGEVLKKERATETDDEMGTATATGTGTATGTDASSSATNSAAGRRRSRFETWEEQDENEDDGDDDGYDEGTEDHDTGTGGHEESSTSASVTLSASNLTYTTYTFYLPPRVDPAYPHGFSGLISVPTPNTTTAATSTTTANATEATADGATSTDPTSKTSPSSITTNTTSSASGSDDSSEPEQSTDQSQGPPASLTNPKATAHGALAGLVAAISQYFLLSDSSLSSTGLLIGDTFVESPSDARLRQTQLTTAVGSGSCNETTAFFTTPSVTLPVSTRPSVIGGEGGDLTSATAYSEREAQRQQQDRQRNLPQELRLSMTFQVEQRADQRRHVVLKEIEVLPVLRGQSGSPATLPPSSSSQSPVSVRGHRMKRQHSRD</sequence>
<feature type="compositionally biased region" description="Low complexity" evidence="1">
    <location>
        <begin position="173"/>
        <end position="187"/>
    </location>
</feature>
<feature type="compositionally biased region" description="Basic and acidic residues" evidence="1">
    <location>
        <begin position="310"/>
        <end position="321"/>
    </location>
</feature>
<feature type="compositionally biased region" description="Basic residues" evidence="1">
    <location>
        <begin position="104"/>
        <end position="114"/>
    </location>
</feature>
<proteinExistence type="predicted"/>
<feature type="compositionally biased region" description="Polar residues" evidence="1">
    <location>
        <begin position="418"/>
        <end position="435"/>
    </location>
</feature>
<keyword evidence="3" id="KW-1185">Reference proteome</keyword>
<feature type="compositionally biased region" description="Low complexity" evidence="1">
    <location>
        <begin position="119"/>
        <end position="136"/>
    </location>
</feature>
<reference evidence="2" key="1">
    <citation type="submission" date="2021-06" db="EMBL/GenBank/DDBJ databases">
        <title>Genome Sequence of Mortierella hyaline Strain SCG-10, a Cold-Adapted, Nitrate-Reducing Fungus Isolated from Soil in Minnesota, USA.</title>
        <authorList>
            <person name="Aldossari N."/>
        </authorList>
    </citation>
    <scope>NUCLEOTIDE SEQUENCE</scope>
    <source>
        <strain evidence="2">SCG-10</strain>
    </source>
</reference>
<evidence type="ECO:0000256" key="1">
    <source>
        <dbReference type="SAM" id="MobiDB-lite"/>
    </source>
</evidence>
<feature type="region of interest" description="Disordered" evidence="1">
    <location>
        <begin position="1"/>
        <end position="20"/>
    </location>
</feature>
<evidence type="ECO:0000313" key="3">
    <source>
        <dbReference type="Proteomes" id="UP000707451"/>
    </source>
</evidence>
<dbReference type="Proteomes" id="UP000707451">
    <property type="component" value="Unassembled WGS sequence"/>
</dbReference>
<feature type="compositionally biased region" description="Basic residues" evidence="1">
    <location>
        <begin position="602"/>
        <end position="613"/>
    </location>
</feature>
<dbReference type="AlphaFoldDB" id="A0A9P7XTQ7"/>
<name>A0A9P7XTQ7_9FUNG</name>
<protein>
    <submittedName>
        <fullName evidence="2">Uncharacterized protein</fullName>
    </submittedName>
</protein>
<feature type="compositionally biased region" description="Low complexity" evidence="1">
    <location>
        <begin position="90"/>
        <end position="103"/>
    </location>
</feature>
<evidence type="ECO:0000313" key="2">
    <source>
        <dbReference type="EMBL" id="KAG9066966.1"/>
    </source>
</evidence>
<gene>
    <name evidence="2" type="ORF">KI688_012878</name>
</gene>
<organism evidence="2 3">
    <name type="scientific">Linnemannia hyalina</name>
    <dbReference type="NCBI Taxonomy" id="64524"/>
    <lineage>
        <taxon>Eukaryota</taxon>
        <taxon>Fungi</taxon>
        <taxon>Fungi incertae sedis</taxon>
        <taxon>Mucoromycota</taxon>
        <taxon>Mortierellomycotina</taxon>
        <taxon>Mortierellomycetes</taxon>
        <taxon>Mortierellales</taxon>
        <taxon>Mortierellaceae</taxon>
        <taxon>Linnemannia</taxon>
    </lineage>
</organism>
<feature type="region of interest" description="Disordered" evidence="1">
    <location>
        <begin position="243"/>
        <end position="326"/>
    </location>
</feature>
<feature type="compositionally biased region" description="Basic and acidic residues" evidence="1">
    <location>
        <begin position="1"/>
        <end position="12"/>
    </location>
</feature>
<feature type="compositionally biased region" description="Low complexity" evidence="1">
    <location>
        <begin position="57"/>
        <end position="77"/>
    </location>
</feature>
<feature type="region of interest" description="Disordered" evidence="1">
    <location>
        <begin position="366"/>
        <end position="435"/>
    </location>
</feature>
<accession>A0A9P7XTQ7</accession>
<feature type="compositionally biased region" description="Low complexity" evidence="1">
    <location>
        <begin position="255"/>
        <end position="279"/>
    </location>
</feature>
<feature type="compositionally biased region" description="Low complexity" evidence="1">
    <location>
        <begin position="366"/>
        <end position="412"/>
    </location>
</feature>
<dbReference type="EMBL" id="JAHRHY010000009">
    <property type="protein sequence ID" value="KAG9066966.1"/>
    <property type="molecule type" value="Genomic_DNA"/>
</dbReference>
<feature type="region of interest" description="Disordered" evidence="1">
    <location>
        <begin position="577"/>
        <end position="613"/>
    </location>
</feature>
<feature type="compositionally biased region" description="Polar residues" evidence="1">
    <location>
        <begin position="78"/>
        <end position="89"/>
    </location>
</feature>
<feature type="region of interest" description="Disordered" evidence="1">
    <location>
        <begin position="38"/>
        <end position="203"/>
    </location>
</feature>
<feature type="compositionally biased region" description="Low complexity" evidence="1">
    <location>
        <begin position="583"/>
        <end position="600"/>
    </location>
</feature>
<comment type="caution">
    <text evidence="2">The sequence shown here is derived from an EMBL/GenBank/DDBJ whole genome shotgun (WGS) entry which is preliminary data.</text>
</comment>
<feature type="compositionally biased region" description="Acidic residues" evidence="1">
    <location>
        <begin position="289"/>
        <end position="309"/>
    </location>
</feature>